<feature type="signal peptide" evidence="8">
    <location>
        <begin position="1"/>
        <end position="20"/>
    </location>
</feature>
<organism evidence="10 12">
    <name type="scientific">Rufibacter glacialis</name>
    <dbReference type="NCBI Taxonomy" id="1259555"/>
    <lineage>
        <taxon>Bacteria</taxon>
        <taxon>Pseudomonadati</taxon>
        <taxon>Bacteroidota</taxon>
        <taxon>Cytophagia</taxon>
        <taxon>Cytophagales</taxon>
        <taxon>Hymenobacteraceae</taxon>
        <taxon>Rufibacter</taxon>
    </lineage>
</organism>
<comment type="caution">
    <text evidence="10">The sequence shown here is derived from an EMBL/GenBank/DDBJ whole genome shotgun (WGS) entry which is preliminary data.</text>
</comment>
<dbReference type="Proteomes" id="UP001570846">
    <property type="component" value="Unassembled WGS sequence"/>
</dbReference>
<dbReference type="InterPro" id="IPR016714">
    <property type="entry name" value="MANB/E"/>
</dbReference>
<evidence type="ECO:0000313" key="13">
    <source>
        <dbReference type="Proteomes" id="UP001570846"/>
    </source>
</evidence>
<reference evidence="10 12" key="1">
    <citation type="submission" date="2019-07" db="EMBL/GenBank/DDBJ databases">
        <authorList>
            <person name="Qu J.-H."/>
        </authorList>
    </citation>
    <scope>NUCLEOTIDE SEQUENCE [LARGE SCALE GENOMIC DNA]</scope>
    <source>
        <strain evidence="10 12">MDT1-10-3</strain>
    </source>
</reference>
<dbReference type="InterPro" id="IPR017853">
    <property type="entry name" value="GH"/>
</dbReference>
<evidence type="ECO:0000256" key="1">
    <source>
        <dbReference type="ARBA" id="ARBA00007754"/>
    </source>
</evidence>
<dbReference type="InterPro" id="IPR022790">
    <property type="entry name" value="GH26_dom"/>
</dbReference>
<gene>
    <name evidence="11" type="ORF">ACD591_19240</name>
    <name evidence="10" type="ORF">FOE74_20870</name>
</gene>
<keyword evidence="13" id="KW-1185">Reference proteome</keyword>
<feature type="binding site" evidence="5">
    <location>
        <position position="125"/>
    </location>
    <ligand>
        <name>substrate</name>
    </ligand>
</feature>
<protein>
    <submittedName>
        <fullName evidence="10">Beta-mannosidase</fullName>
    </submittedName>
    <submittedName>
        <fullName evidence="11">Glycoside hydrolase family 26 protein</fullName>
    </submittedName>
</protein>
<evidence type="ECO:0000256" key="6">
    <source>
        <dbReference type="PIRSR" id="PIRSR018168-3"/>
    </source>
</evidence>
<keyword evidence="2 7" id="KW-0378">Hydrolase</keyword>
<dbReference type="OrthoDB" id="9816550at2"/>
<feature type="binding site" evidence="5">
    <location>
        <position position="258"/>
    </location>
    <ligand>
        <name>substrate</name>
    </ligand>
</feature>
<feature type="site" description="Plays an important role in maintaining the position of the catalytic nucleophile" evidence="6">
    <location>
        <position position="187"/>
    </location>
</feature>
<keyword evidence="8" id="KW-0732">Signal</keyword>
<dbReference type="Pfam" id="PF02156">
    <property type="entry name" value="Glyco_hydro_26"/>
    <property type="match status" value="1"/>
</dbReference>
<feature type="active site" description="Nucleophile" evidence="4 7">
    <location>
        <position position="301"/>
    </location>
</feature>
<dbReference type="PRINTS" id="PR00739">
    <property type="entry name" value="GLHYDRLASE26"/>
</dbReference>
<keyword evidence="3 7" id="KW-0326">Glycosidase</keyword>
<dbReference type="Proteomes" id="UP000323866">
    <property type="component" value="Unassembled WGS sequence"/>
</dbReference>
<reference evidence="10 12" key="2">
    <citation type="submission" date="2019-09" db="EMBL/GenBank/DDBJ databases">
        <title>A bacterium isolated from glacier soil.</title>
        <authorList>
            <person name="Liu Q."/>
        </authorList>
    </citation>
    <scope>NUCLEOTIDE SEQUENCE [LARGE SCALE GENOMIC DNA]</scope>
    <source>
        <strain evidence="10 12">MDT1-10-3</strain>
    </source>
</reference>
<proteinExistence type="inferred from homology"/>
<feature type="domain" description="GH26" evidence="9">
    <location>
        <begin position="32"/>
        <end position="366"/>
    </location>
</feature>
<feature type="binding site" evidence="5">
    <location>
        <position position="193"/>
    </location>
    <ligand>
        <name>substrate</name>
    </ligand>
</feature>
<evidence type="ECO:0000259" key="9">
    <source>
        <dbReference type="PROSITE" id="PS51764"/>
    </source>
</evidence>
<evidence type="ECO:0000313" key="11">
    <source>
        <dbReference type="EMBL" id="MFA1773444.1"/>
    </source>
</evidence>
<sequence>MTRFLLAFLFLALSHLPSWGQEFQPINRKATPETKNLYHNLKRLAQKGIMFGHQDALAYGVGWKYEPGRSDVKEVVGEYPAVVGWELGHLELGKPMNLDSVPFQKMRELAQEVYAKGGLNTFSWHLNNPVDPSKTSWDAADSTIQHLFQDKKALKRYKSWLDGLAGFMKSLKGPKGELIPVVFRPLHEHTGSWFWWGRQHCSPEEYKQMWRFTVDYLRKKKAHNLLFAYSTDRFTSREDYLERYPGDDYVDMVGFDIYHRPPADPNVLTQANQNFIQDTRRMVETLRQIGQEKNKVWTLSETGLETLPQADWWTNVLTPIIKDAGLSYVMVWRNARKEHFYAPYPGQKSAEDFKVFYQNPNVFFLDKVARERLYDPAPPEKAGAKL</sequence>
<comment type="similarity">
    <text evidence="1 7">Belongs to the glycosyl hydrolase 26 family.</text>
</comment>
<dbReference type="SUPFAM" id="SSF51445">
    <property type="entry name" value="(Trans)glycosidases"/>
    <property type="match status" value="1"/>
</dbReference>
<dbReference type="GO" id="GO:0016985">
    <property type="term" value="F:mannan endo-1,4-beta-mannosidase activity"/>
    <property type="evidence" value="ECO:0007669"/>
    <property type="project" value="InterPro"/>
</dbReference>
<dbReference type="PROSITE" id="PS51764">
    <property type="entry name" value="GH26"/>
    <property type="match status" value="1"/>
</dbReference>
<name>A0A5M8Q360_9BACT</name>
<evidence type="ECO:0000256" key="4">
    <source>
        <dbReference type="PIRSR" id="PIRSR018168-1"/>
    </source>
</evidence>
<evidence type="ECO:0000256" key="5">
    <source>
        <dbReference type="PIRSR" id="PIRSR018168-2"/>
    </source>
</evidence>
<accession>A0A5M8Q360</accession>
<dbReference type="AlphaFoldDB" id="A0A5M8Q360"/>
<dbReference type="PANTHER" id="PTHR40079:SF4">
    <property type="entry name" value="GH26 DOMAIN-CONTAINING PROTEIN-RELATED"/>
    <property type="match status" value="1"/>
</dbReference>
<dbReference type="EMBL" id="VKKZ01000026">
    <property type="protein sequence ID" value="KAA6430269.1"/>
    <property type="molecule type" value="Genomic_DNA"/>
</dbReference>
<dbReference type="InterPro" id="IPR000805">
    <property type="entry name" value="Glyco_hydro_26"/>
</dbReference>
<feature type="chain" id="PRO_5024423604" evidence="8">
    <location>
        <begin position="21"/>
        <end position="386"/>
    </location>
</feature>
<evidence type="ECO:0000256" key="2">
    <source>
        <dbReference type="ARBA" id="ARBA00022801"/>
    </source>
</evidence>
<dbReference type="PIRSF" id="PIRSF018168">
    <property type="entry name" value="Mannan-1_4-beta-mannosidase"/>
    <property type="match status" value="1"/>
</dbReference>
<dbReference type="Gene3D" id="3.20.20.80">
    <property type="entry name" value="Glycosidases"/>
    <property type="match status" value="1"/>
</dbReference>
<dbReference type="GO" id="GO:0006080">
    <property type="term" value="P:substituted mannan metabolic process"/>
    <property type="evidence" value="ECO:0007669"/>
    <property type="project" value="InterPro"/>
</dbReference>
<evidence type="ECO:0000256" key="7">
    <source>
        <dbReference type="PROSITE-ProRule" id="PRU01100"/>
    </source>
</evidence>
<dbReference type="RefSeq" id="WP_149100585.1">
    <property type="nucleotide sequence ID" value="NZ_BMMG01000009.1"/>
</dbReference>
<evidence type="ECO:0000313" key="10">
    <source>
        <dbReference type="EMBL" id="KAA6430269.1"/>
    </source>
</evidence>
<evidence type="ECO:0000256" key="8">
    <source>
        <dbReference type="SAM" id="SignalP"/>
    </source>
</evidence>
<dbReference type="EMBL" id="JBGOGF010000013">
    <property type="protein sequence ID" value="MFA1773444.1"/>
    <property type="molecule type" value="Genomic_DNA"/>
</dbReference>
<reference evidence="11 13" key="3">
    <citation type="submission" date="2024-08" db="EMBL/GenBank/DDBJ databases">
        <authorList>
            <person name="Wei W."/>
        </authorList>
    </citation>
    <scope>NUCLEOTIDE SEQUENCE [LARGE SCALE GENOMIC DNA]</scope>
    <source>
        <strain evidence="11 13">XU2</strain>
    </source>
</reference>
<evidence type="ECO:0000256" key="3">
    <source>
        <dbReference type="ARBA" id="ARBA00023295"/>
    </source>
</evidence>
<feature type="active site" description="Proton donor" evidence="4 7">
    <location>
        <position position="188"/>
    </location>
</feature>
<evidence type="ECO:0000313" key="12">
    <source>
        <dbReference type="Proteomes" id="UP000323866"/>
    </source>
</evidence>
<dbReference type="PANTHER" id="PTHR40079">
    <property type="entry name" value="MANNAN ENDO-1,4-BETA-MANNOSIDASE E-RELATED"/>
    <property type="match status" value="1"/>
</dbReference>